<dbReference type="GO" id="GO:0006596">
    <property type="term" value="P:polyamine biosynthetic process"/>
    <property type="evidence" value="ECO:0007669"/>
    <property type="project" value="UniProtKB-UniRule"/>
</dbReference>
<feature type="transmembrane region" description="Helical" evidence="6">
    <location>
        <begin position="245"/>
        <end position="265"/>
    </location>
</feature>
<feature type="transmembrane region" description="Helical" evidence="6">
    <location>
        <begin position="96"/>
        <end position="115"/>
    </location>
</feature>
<feature type="transmembrane region" description="Helical" evidence="6">
    <location>
        <begin position="277"/>
        <end position="300"/>
    </location>
</feature>
<evidence type="ECO:0000256" key="3">
    <source>
        <dbReference type="ARBA" id="ARBA00023115"/>
    </source>
</evidence>
<dbReference type="NCBIfam" id="NF037959">
    <property type="entry name" value="MFS_SpdSyn"/>
    <property type="match status" value="1"/>
</dbReference>
<keyword evidence="2 4" id="KW-0808">Transferase</keyword>
<gene>
    <name evidence="8" type="ORF">HMI49_17745</name>
</gene>
<dbReference type="CDD" id="cd02440">
    <property type="entry name" value="AdoMet_MTases"/>
    <property type="match status" value="1"/>
</dbReference>
<feature type="domain" description="PABS" evidence="7">
    <location>
        <begin position="454"/>
        <end position="725"/>
    </location>
</feature>
<dbReference type="PANTHER" id="PTHR43317:SF1">
    <property type="entry name" value="THERMOSPERMINE SYNTHASE ACAULIS5"/>
    <property type="match status" value="1"/>
</dbReference>
<dbReference type="SUPFAM" id="SSF53335">
    <property type="entry name" value="S-adenosyl-L-methionine-dependent methyltransferases"/>
    <property type="match status" value="1"/>
</dbReference>
<feature type="transmembrane region" description="Helical" evidence="6">
    <location>
        <begin position="33"/>
        <end position="58"/>
    </location>
</feature>
<evidence type="ECO:0000256" key="4">
    <source>
        <dbReference type="PROSITE-ProRule" id="PRU00354"/>
    </source>
</evidence>
<feature type="transmembrane region" description="Helical" evidence="6">
    <location>
        <begin position="155"/>
        <end position="176"/>
    </location>
</feature>
<dbReference type="InterPro" id="IPR030374">
    <property type="entry name" value="PABS"/>
</dbReference>
<comment type="caution">
    <text evidence="8">The sequence shown here is derived from an EMBL/GenBank/DDBJ whole genome shotgun (WGS) entry which is preliminary data.</text>
</comment>
<dbReference type="InterPro" id="IPR029063">
    <property type="entry name" value="SAM-dependent_MTases_sf"/>
</dbReference>
<feature type="region of interest" description="Disordered" evidence="5">
    <location>
        <begin position="1048"/>
        <end position="1075"/>
    </location>
</feature>
<comment type="similarity">
    <text evidence="1">Belongs to the spermidine/spermine synthase family.</text>
</comment>
<accession>A0A7Y4NSS1</accession>
<evidence type="ECO:0000313" key="8">
    <source>
        <dbReference type="EMBL" id="NOK35046.1"/>
    </source>
</evidence>
<keyword evidence="6" id="KW-0472">Membrane</keyword>
<keyword evidence="9" id="KW-1185">Reference proteome</keyword>
<keyword evidence="3 4" id="KW-0620">Polyamine biosynthesis</keyword>
<dbReference type="PANTHER" id="PTHR43317">
    <property type="entry name" value="THERMOSPERMINE SYNTHASE ACAULIS5"/>
    <property type="match status" value="1"/>
</dbReference>
<feature type="transmembrane region" description="Helical" evidence="6">
    <location>
        <begin position="423"/>
        <end position="442"/>
    </location>
</feature>
<evidence type="ECO:0000256" key="2">
    <source>
        <dbReference type="ARBA" id="ARBA00022679"/>
    </source>
</evidence>
<feature type="transmembrane region" description="Helical" evidence="6">
    <location>
        <begin position="70"/>
        <end position="90"/>
    </location>
</feature>
<evidence type="ECO:0000256" key="1">
    <source>
        <dbReference type="ARBA" id="ARBA00007867"/>
    </source>
</evidence>
<protein>
    <submittedName>
        <fullName evidence="8">Fused MFS/spermidine synthase</fullName>
    </submittedName>
</protein>
<organism evidence="8 9">
    <name type="scientific">Corallococcus exercitus</name>
    <dbReference type="NCBI Taxonomy" id="2316736"/>
    <lineage>
        <taxon>Bacteria</taxon>
        <taxon>Pseudomonadati</taxon>
        <taxon>Myxococcota</taxon>
        <taxon>Myxococcia</taxon>
        <taxon>Myxococcales</taxon>
        <taxon>Cystobacterineae</taxon>
        <taxon>Myxococcaceae</taxon>
        <taxon>Corallococcus</taxon>
    </lineage>
</organism>
<evidence type="ECO:0000313" key="9">
    <source>
        <dbReference type="Proteomes" id="UP000563426"/>
    </source>
</evidence>
<evidence type="ECO:0000256" key="6">
    <source>
        <dbReference type="SAM" id="Phobius"/>
    </source>
</evidence>
<feature type="transmembrane region" description="Helical" evidence="6">
    <location>
        <begin position="363"/>
        <end position="382"/>
    </location>
</feature>
<feature type="transmembrane region" description="Helical" evidence="6">
    <location>
        <begin position="394"/>
        <end position="417"/>
    </location>
</feature>
<name>A0A7Y4NSS1_9BACT</name>
<evidence type="ECO:0000256" key="5">
    <source>
        <dbReference type="SAM" id="MobiDB-lite"/>
    </source>
</evidence>
<dbReference type="Pfam" id="PF01564">
    <property type="entry name" value="Spermine_synth"/>
    <property type="match status" value="1"/>
</dbReference>
<feature type="transmembrane region" description="Helical" evidence="6">
    <location>
        <begin position="335"/>
        <end position="357"/>
    </location>
</feature>
<dbReference type="AlphaFoldDB" id="A0A7Y4NSS1"/>
<reference evidence="8 9" key="1">
    <citation type="submission" date="2020-05" db="EMBL/GenBank/DDBJ databases">
        <authorList>
            <person name="Whitworth D."/>
        </authorList>
    </citation>
    <scope>NUCLEOTIDE SEQUENCE [LARGE SCALE GENOMIC DNA]</scope>
    <source>
        <strain evidence="8 9">AB043B</strain>
    </source>
</reference>
<dbReference type="EMBL" id="JABFJV010000092">
    <property type="protein sequence ID" value="NOK35046.1"/>
    <property type="molecule type" value="Genomic_DNA"/>
</dbReference>
<dbReference type="GO" id="GO:0016740">
    <property type="term" value="F:transferase activity"/>
    <property type="evidence" value="ECO:0007669"/>
    <property type="project" value="UniProtKB-UniRule"/>
</dbReference>
<proteinExistence type="inferred from homology"/>
<sequence>MNTRVGRVAPLLFGSGLCALVYQTVWLREFRLIFGASTAASAAVLAIFMAGLGLGSALLGARADRQARPLAFYANLELLIAASAALSPFLVEAVRAIYIALGGTPVMGLGLGTVVRLVLSLLVLAVPTVLMGGTLPAAARAVLSDEDPHRRDLALLYGINTLGAVTGAVASTFLLLEVLGNRSTLWSACLLNALVAITARSVSRSMESDAPATPAPATPAPAAEPVAPAPAAPVAPAGALPPRGFVLVAAAVVGFAFLLMELVWYRMLGPLLGGTTFTFGLILALALLGIGLGGTAYTVFFRHRSATLQGFALTCAAEAVLMAVPFALGDRLAILAALLRPLGGLGLGAMALGWTFITSIVVLPAAFVSGVQFPLLLALIGRGRQDAGRQVGQVYAWNTGGSIVGSLAGGFGVIPLLTAPVTWQAVAGLLAALGLGAAVLSFLRERQRVALVVPVLATGLAVLLLTAQGPTAAWRHSGVGAGRSGLRDPDGQQIDRFLNAIRSDITWEHEGVESSVALAENNGINFVVNGKVDGNAIGDAPTQVMAGLVGAILHPEPHSSLVIGLGTGSTAGWLGQVPSMERVDVVEIEPAILEVARRCHAVNANVLDNPKVHTSIGDAREVLLTTRQRYDIIFSEPSNPYRAGISSLFTREFYQAAKQRLAEGGLFLQWLQAYEVDALTVQSAYATLSSEFASVETWQTHSGDLLLVASTKPLSYDLGVLRARITQEPYRTALHAVWRTDELEGMLAHFIGNAKLATLAAERGAMMINTDDLSSMEFAFARSLGKSVFFSTAELRRTARQLQVDRMEFAGGSPDWHRVEELRLWLGYTVPGQFSKDLNTYNAFVAAVVAGRDAAVVSLWQQMKRAPRGPQEEYALARALVMTKHPEALSTVRALREHLPVDAEMLEALLMESQGQDAQAAALLEHAFTALRQDPWPLPTVTEAALDTALRVGTRSPELARRLYAAIQQPFAASAASNQRKLIHAKLAVAAGGAAMCVEGLAPLEPHVPWDRTLLMARAACYAQRGDPRAEAAREDLERFLAQAPQPFLGDIATEAPPTGEAAGEPRAADAPVEP</sequence>
<feature type="transmembrane region" description="Helical" evidence="6">
    <location>
        <begin position="449"/>
        <end position="467"/>
    </location>
</feature>
<keyword evidence="6" id="KW-0812">Transmembrane</keyword>
<dbReference type="PROSITE" id="PS51006">
    <property type="entry name" value="PABS_2"/>
    <property type="match status" value="1"/>
</dbReference>
<feature type="transmembrane region" description="Helical" evidence="6">
    <location>
        <begin position="122"/>
        <end position="143"/>
    </location>
</feature>
<dbReference type="Gene3D" id="3.40.50.150">
    <property type="entry name" value="Vaccinia Virus protein VP39"/>
    <property type="match status" value="1"/>
</dbReference>
<comment type="caution">
    <text evidence="4">Lacks conserved residue(s) required for the propagation of feature annotation.</text>
</comment>
<evidence type="ECO:0000259" key="7">
    <source>
        <dbReference type="PROSITE" id="PS51006"/>
    </source>
</evidence>
<keyword evidence="6" id="KW-1133">Transmembrane helix</keyword>
<dbReference type="Proteomes" id="UP000563426">
    <property type="component" value="Unassembled WGS sequence"/>
</dbReference>